<dbReference type="RefSeq" id="WP_191043174.1">
    <property type="nucleotide sequence ID" value="NZ_JACXAA010000024.1"/>
</dbReference>
<evidence type="ECO:0000313" key="3">
    <source>
        <dbReference type="Proteomes" id="UP000653797"/>
    </source>
</evidence>
<gene>
    <name evidence="2" type="ORF">IC230_32075</name>
</gene>
<comment type="caution">
    <text evidence="2">The sequence shown here is derived from an EMBL/GenBank/DDBJ whole genome shotgun (WGS) entry which is preliminary data.</text>
</comment>
<dbReference type="Gene3D" id="3.90.20.10">
    <property type="match status" value="1"/>
</dbReference>
<evidence type="ECO:0000313" key="2">
    <source>
        <dbReference type="EMBL" id="MBD2757552.1"/>
    </source>
</evidence>
<proteinExistence type="predicted"/>
<evidence type="ECO:0000256" key="1">
    <source>
        <dbReference type="SAM" id="Coils"/>
    </source>
</evidence>
<dbReference type="EMBL" id="JACXAA010000024">
    <property type="protein sequence ID" value="MBD2757552.1"/>
    <property type="molecule type" value="Genomic_DNA"/>
</dbReference>
<keyword evidence="3" id="KW-1185">Reference proteome</keyword>
<name>A0A927GH17_9BACT</name>
<keyword evidence="1" id="KW-0175">Coiled coil</keyword>
<protein>
    <submittedName>
        <fullName evidence="2">Uncharacterized protein</fullName>
    </submittedName>
</protein>
<feature type="coiled-coil region" evidence="1">
    <location>
        <begin position="67"/>
        <end position="94"/>
    </location>
</feature>
<dbReference type="AlphaFoldDB" id="A0A927GH17"/>
<dbReference type="Proteomes" id="UP000653797">
    <property type="component" value="Unassembled WGS sequence"/>
</dbReference>
<organism evidence="2 3">
    <name type="scientific">Spirosoma validum</name>
    <dbReference type="NCBI Taxonomy" id="2771355"/>
    <lineage>
        <taxon>Bacteria</taxon>
        <taxon>Pseudomonadati</taxon>
        <taxon>Bacteroidota</taxon>
        <taxon>Cytophagia</taxon>
        <taxon>Cytophagales</taxon>
        <taxon>Cytophagaceae</taxon>
        <taxon>Spirosoma</taxon>
    </lineage>
</organism>
<reference evidence="2" key="1">
    <citation type="submission" date="2020-09" db="EMBL/GenBank/DDBJ databases">
        <authorList>
            <person name="Kim M.K."/>
        </authorList>
    </citation>
    <scope>NUCLEOTIDE SEQUENCE</scope>
    <source>
        <strain evidence="2">BT704</strain>
    </source>
</reference>
<sequence length="111" mass="12819">MTPDKGLNQFESVVAEVVQKVNRSIEGNGQIIHEVSKIPGIEKNVSTIATGLVELTINVNQRFDEQQQQIDHRFEKQQQQIDSLRKEMQKGFQKIDQRFDQIVTLIQTRLT</sequence>
<accession>A0A927GH17</accession>